<proteinExistence type="predicted"/>
<dbReference type="Proteomes" id="UP000000435">
    <property type="component" value="Chromosome"/>
</dbReference>
<name>A0ACA6AV54_EHRCJ</name>
<evidence type="ECO:0000313" key="2">
    <source>
        <dbReference type="Proteomes" id="UP000000435"/>
    </source>
</evidence>
<organism evidence="1 2">
    <name type="scientific">Ehrlichia canis (strain Jake)</name>
    <dbReference type="NCBI Taxonomy" id="269484"/>
    <lineage>
        <taxon>Bacteria</taxon>
        <taxon>Pseudomonadati</taxon>
        <taxon>Pseudomonadota</taxon>
        <taxon>Alphaproteobacteria</taxon>
        <taxon>Rickettsiales</taxon>
        <taxon>Anaplasmataceae</taxon>
        <taxon>Ehrlichia</taxon>
    </lineage>
</organism>
<protein>
    <submittedName>
        <fullName evidence="1">Dehydrogenases with different specificities (Related to short-chain alcohol dehydrogenases)</fullName>
    </submittedName>
</protein>
<reference evidence="2" key="1">
    <citation type="journal article" date="2006" name="J. Bacteriol.">
        <title>The genome of the obligately intracellular bacterium Ehrlichia canis reveals themes of complex membrane structure and immune evasion strategies.</title>
        <authorList>
            <person name="Mavromatis K."/>
            <person name="Doyle C.K."/>
            <person name="Lykidis A."/>
            <person name="Ivanova N."/>
            <person name="Francino M.P."/>
            <person name="Chain P."/>
            <person name="Shin M."/>
            <person name="Malfatti S."/>
            <person name="Larimer F."/>
            <person name="Copeland A."/>
            <person name="Detter J.C."/>
            <person name="Land M."/>
            <person name="Richardson P.M."/>
            <person name="Yu X.J."/>
            <person name="Walker D.H."/>
            <person name="McBride J.W."/>
            <person name="Kyrpides N.C."/>
        </authorList>
    </citation>
    <scope>NUCLEOTIDE SEQUENCE [LARGE SCALE GENOMIC DNA]</scope>
    <source>
        <strain evidence="2">Jake</strain>
    </source>
</reference>
<gene>
    <name evidence="1" type="ordered locus">Ecaj_0132</name>
</gene>
<sequence>MSQTVYKGALITGGARRLGKAIAMFLADNGYDIAIHYNTSESQALKTKDIIENLYNRKCILIQADLTEFNSLNLIIDETFQFMPYCNCLINNASVFYKNTLMNTSIQDFSYNYDLHIKAPLFLTQYFAKKCITIGNIINMIDAIVIKNATKSFTYTMSKKSLLDLTKFAAVELSPNIKVNAIGPRMIPGDFLDNINHKNIMDNAEVKYILTTIEKLLAPNNQETGTTIIMP</sequence>
<keyword evidence="2" id="KW-1185">Reference proteome</keyword>
<evidence type="ECO:0000313" key="1">
    <source>
        <dbReference type="EMBL" id="AAZ68183.1"/>
    </source>
</evidence>
<accession>A0ACA6AV54</accession>
<dbReference type="EMBL" id="CP000107">
    <property type="protein sequence ID" value="AAZ68183.1"/>
    <property type="molecule type" value="Genomic_DNA"/>
</dbReference>